<protein>
    <recommendedName>
        <fullName evidence="3">DUF2383 domain-containing protein</fullName>
    </recommendedName>
</protein>
<evidence type="ECO:0008006" key="3">
    <source>
        <dbReference type="Google" id="ProtNLM"/>
    </source>
</evidence>
<dbReference type="EMBL" id="JACNYK010000002">
    <property type="protein sequence ID" value="MBD1425330.1"/>
    <property type="molecule type" value="Genomic_DNA"/>
</dbReference>
<organism evidence="1 2">
    <name type="scientific">Sphingobacterium arenae</name>
    <dbReference type="NCBI Taxonomy" id="1280598"/>
    <lineage>
        <taxon>Bacteria</taxon>
        <taxon>Pseudomonadati</taxon>
        <taxon>Bacteroidota</taxon>
        <taxon>Sphingobacteriia</taxon>
        <taxon>Sphingobacteriales</taxon>
        <taxon>Sphingobacteriaceae</taxon>
        <taxon>Sphingobacterium</taxon>
    </lineage>
</organism>
<dbReference type="RefSeq" id="WP_190308502.1">
    <property type="nucleotide sequence ID" value="NZ_JACNYK010000002.1"/>
</dbReference>
<accession>A0ABR7Y1Z9</accession>
<sequence>MENNTNTHAGQLHDLIQILTERLQIYSAAISCADADKDISLIAFLEKCMQLTQQFKSELNGILAKEDSPFAKQQWVSGSLYARWREERSSLKPIGRHQVMEVCEKMESVLLHIFQNILAAPSSFTQSTTEMLKSQAMLQQEIFEQIKDAKNRS</sequence>
<proteinExistence type="predicted"/>
<comment type="caution">
    <text evidence="1">The sequence shown here is derived from an EMBL/GenBank/DDBJ whole genome shotgun (WGS) entry which is preliminary data.</text>
</comment>
<evidence type="ECO:0000313" key="1">
    <source>
        <dbReference type="EMBL" id="MBD1425330.1"/>
    </source>
</evidence>
<gene>
    <name evidence="1" type="ORF">H8B17_07025</name>
</gene>
<keyword evidence="2" id="KW-1185">Reference proteome</keyword>
<dbReference type="Proteomes" id="UP000606494">
    <property type="component" value="Unassembled WGS sequence"/>
</dbReference>
<name>A0ABR7Y1Z9_9SPHI</name>
<dbReference type="Gene3D" id="1.20.1260.10">
    <property type="match status" value="1"/>
</dbReference>
<evidence type="ECO:0000313" key="2">
    <source>
        <dbReference type="Proteomes" id="UP000606494"/>
    </source>
</evidence>
<dbReference type="InterPro" id="IPR012347">
    <property type="entry name" value="Ferritin-like"/>
</dbReference>
<reference evidence="1 2" key="1">
    <citation type="submission" date="2020-08" db="EMBL/GenBank/DDBJ databases">
        <title>Sphingobacterium sp. DN00404 isolated from aquaculture water.</title>
        <authorList>
            <person name="Zhang M."/>
        </authorList>
    </citation>
    <scope>NUCLEOTIDE SEQUENCE [LARGE SCALE GENOMIC DNA]</scope>
    <source>
        <strain evidence="1 2">KCTC 32294</strain>
    </source>
</reference>